<name>A0A2T4YLS2_9SPHN</name>
<dbReference type="AlphaFoldDB" id="A0A2T4YLS2"/>
<accession>A0A2T4YLS2</accession>
<dbReference type="EMBL" id="PZZN01000003">
    <property type="protein sequence ID" value="PTM44362.1"/>
    <property type="molecule type" value="Genomic_DNA"/>
</dbReference>
<reference evidence="2 3" key="1">
    <citation type="submission" date="2018-04" db="EMBL/GenBank/DDBJ databases">
        <title>Genomic Encyclopedia of Type Strains, Phase III (KMG-III): the genomes of soil and plant-associated and newly described type strains.</title>
        <authorList>
            <person name="Whitman W."/>
        </authorList>
    </citation>
    <scope>NUCLEOTIDE SEQUENCE [LARGE SCALE GENOMIC DNA]</scope>
    <source>
        <strain evidence="2 3">NW12</strain>
    </source>
</reference>
<gene>
    <name evidence="2" type="ORF">C8J24_2564</name>
</gene>
<comment type="caution">
    <text evidence="2">The sequence shown here is derived from an EMBL/GenBank/DDBJ whole genome shotgun (WGS) entry which is preliminary data.</text>
</comment>
<dbReference type="RefSeq" id="WP_107932921.1">
    <property type="nucleotide sequence ID" value="NZ_PZZN01000003.1"/>
</dbReference>
<dbReference type="InterPro" id="IPR027383">
    <property type="entry name" value="Znf_put"/>
</dbReference>
<keyword evidence="3" id="KW-1185">Reference proteome</keyword>
<protein>
    <submittedName>
        <fullName evidence="2">Putative zinc finger protein</fullName>
    </submittedName>
</protein>
<evidence type="ECO:0000259" key="1">
    <source>
        <dbReference type="Pfam" id="PF13490"/>
    </source>
</evidence>
<feature type="domain" description="Putative zinc-finger" evidence="1">
    <location>
        <begin position="14"/>
        <end position="46"/>
    </location>
</feature>
<dbReference type="InterPro" id="IPR041916">
    <property type="entry name" value="Anti_sigma_zinc_sf"/>
</dbReference>
<sequence length="226" mass="23798">MTQILPFPTDRHAEVHLLLPWYVTGQLDAVENALVAEHLAECGACRADLVQERHLADAVARDTGETGDSWAAMAARLDATSSVSVATAATAAPRRRTRDPLRAARRAVMRPRTLRWVVAAQFVAMLALGAQTLTQRSDGQPGAYHVLGDAGATRSGNVLAMFRPEASEAAFRRALQASGARLVDGPTASGAYVLAVPGGAGGAALARLRRDADVTMAEPIEQAPAK</sequence>
<evidence type="ECO:0000313" key="2">
    <source>
        <dbReference type="EMBL" id="PTM44362.1"/>
    </source>
</evidence>
<dbReference type="Pfam" id="PF13490">
    <property type="entry name" value="zf-HC2"/>
    <property type="match status" value="1"/>
</dbReference>
<proteinExistence type="predicted"/>
<dbReference type="Gene3D" id="1.10.10.1320">
    <property type="entry name" value="Anti-sigma factor, zinc-finger domain"/>
    <property type="match status" value="1"/>
</dbReference>
<dbReference type="Proteomes" id="UP000240996">
    <property type="component" value="Unassembled WGS sequence"/>
</dbReference>
<evidence type="ECO:0000313" key="3">
    <source>
        <dbReference type="Proteomes" id="UP000240996"/>
    </source>
</evidence>
<organism evidence="2 3">
    <name type="scientific">Sphingomonas aerolata</name>
    <dbReference type="NCBI Taxonomy" id="185951"/>
    <lineage>
        <taxon>Bacteria</taxon>
        <taxon>Pseudomonadati</taxon>
        <taxon>Pseudomonadota</taxon>
        <taxon>Alphaproteobacteria</taxon>
        <taxon>Sphingomonadales</taxon>
        <taxon>Sphingomonadaceae</taxon>
        <taxon>Sphingomonas</taxon>
    </lineage>
</organism>